<dbReference type="InterPro" id="IPR035979">
    <property type="entry name" value="RBD_domain_sf"/>
</dbReference>
<dbReference type="PANTHER" id="PTHR48039">
    <property type="entry name" value="RNA-BINDING MOTIF PROTEIN 14B"/>
    <property type="match status" value="1"/>
</dbReference>
<evidence type="ECO:0000259" key="7">
    <source>
        <dbReference type="PROSITE" id="PS50102"/>
    </source>
</evidence>
<evidence type="ECO:0000313" key="8">
    <source>
        <dbReference type="Proteomes" id="UP000046393"/>
    </source>
</evidence>
<dbReference type="SMART" id="SM00360">
    <property type="entry name" value="RRM"/>
    <property type="match status" value="3"/>
</dbReference>
<dbReference type="PANTHER" id="PTHR48039:SF5">
    <property type="entry name" value="RNA-BINDING PROTEIN 28"/>
    <property type="match status" value="1"/>
</dbReference>
<dbReference type="AlphaFoldDB" id="A0A0N5ATW9"/>
<comment type="subcellular location">
    <subcellularLocation>
        <location evidence="1">Nucleus</location>
    </subcellularLocation>
</comment>
<dbReference type="CDD" id="cd12414">
    <property type="entry name" value="RRM2_RBM28_like"/>
    <property type="match status" value="1"/>
</dbReference>
<dbReference type="CDD" id="cd12416">
    <property type="entry name" value="RRM4_RBM28_like"/>
    <property type="match status" value="1"/>
</dbReference>
<dbReference type="FunFam" id="3.30.70.330:FF:000182">
    <property type="entry name" value="RNA-binding motif protein 28"/>
    <property type="match status" value="1"/>
</dbReference>
<dbReference type="InterPro" id="IPR051945">
    <property type="entry name" value="RRM_MRD1_RNA_proc_ribogen"/>
</dbReference>
<dbReference type="WBParaSite" id="SMUV_0000829001-mRNA-1">
    <property type="protein sequence ID" value="SMUV_0000829001-mRNA-1"/>
    <property type="gene ID" value="SMUV_0000829001"/>
</dbReference>
<evidence type="ECO:0000256" key="3">
    <source>
        <dbReference type="ARBA" id="ARBA00022884"/>
    </source>
</evidence>
<name>A0A0N5ATW9_9BILA</name>
<feature type="domain" description="RRM" evidence="7">
    <location>
        <begin position="219"/>
        <end position="293"/>
    </location>
</feature>
<keyword evidence="3 5" id="KW-0694">RNA-binding</keyword>
<accession>A0A0N5ATW9</accession>
<dbReference type="Proteomes" id="UP000046393">
    <property type="component" value="Unplaced"/>
</dbReference>
<reference evidence="9" key="1">
    <citation type="submission" date="2017-02" db="UniProtKB">
        <authorList>
            <consortium name="WormBaseParasite"/>
        </authorList>
    </citation>
    <scope>IDENTIFICATION</scope>
</reference>
<dbReference type="InterPro" id="IPR003954">
    <property type="entry name" value="RRM_euk-type"/>
</dbReference>
<organism evidence="8 9">
    <name type="scientific">Syphacia muris</name>
    <dbReference type="NCBI Taxonomy" id="451379"/>
    <lineage>
        <taxon>Eukaryota</taxon>
        <taxon>Metazoa</taxon>
        <taxon>Ecdysozoa</taxon>
        <taxon>Nematoda</taxon>
        <taxon>Chromadorea</taxon>
        <taxon>Rhabditida</taxon>
        <taxon>Spirurina</taxon>
        <taxon>Oxyuridomorpha</taxon>
        <taxon>Oxyuroidea</taxon>
        <taxon>Oxyuridae</taxon>
        <taxon>Syphacia</taxon>
    </lineage>
</organism>
<evidence type="ECO:0000256" key="6">
    <source>
        <dbReference type="SAM" id="MobiDB-lite"/>
    </source>
</evidence>
<protein>
    <submittedName>
        <fullName evidence="9">RNA-binding protein 28</fullName>
    </submittedName>
</protein>
<dbReference type="SUPFAM" id="SSF54928">
    <property type="entry name" value="RNA-binding domain, RBD"/>
    <property type="match status" value="2"/>
</dbReference>
<dbReference type="GO" id="GO:0003729">
    <property type="term" value="F:mRNA binding"/>
    <property type="evidence" value="ECO:0007669"/>
    <property type="project" value="TreeGrafter"/>
</dbReference>
<dbReference type="GO" id="GO:0005730">
    <property type="term" value="C:nucleolus"/>
    <property type="evidence" value="ECO:0007669"/>
    <property type="project" value="TreeGrafter"/>
</dbReference>
<feature type="domain" description="RRM" evidence="7">
    <location>
        <begin position="54"/>
        <end position="135"/>
    </location>
</feature>
<keyword evidence="8" id="KW-1185">Reference proteome</keyword>
<dbReference type="PROSITE" id="PS50102">
    <property type="entry name" value="RRM"/>
    <property type="match status" value="3"/>
</dbReference>
<dbReference type="SMART" id="SM00361">
    <property type="entry name" value="RRM_1"/>
    <property type="match status" value="2"/>
</dbReference>
<evidence type="ECO:0000256" key="2">
    <source>
        <dbReference type="ARBA" id="ARBA00022737"/>
    </source>
</evidence>
<evidence type="ECO:0000313" key="9">
    <source>
        <dbReference type="WBParaSite" id="SMUV_0000829001-mRNA-1"/>
    </source>
</evidence>
<sequence>MCILKEMLQKNKDRKNDEKVKAEVKTEISDDSISSKGRTIPAKQYFRDAHRKPWRLIIRNLPFNTTKEDLQVACSKYGPFTEIVLPKCKDKRYPDSCAGFAFVQFKNRQDAVKAVESLNMSEFKGRKVAIDWAIPKDTYDTAVYEEKQKNLTNEEISKPVVKLEPLDEVDANQNSYVDMKSDVSNEDDNSDDDDEDTDSQTGEKEKHNFGQDVAVTEGRVVFVRNLSYEVDNDTLKTCFEKFGEIVLAIICRFSHSDHSKGTGFVHFAKLEDADRCVEALENEPGVFIEGRRVYGCKAVPKEEAVAVDKKKLEKKPKDKRNLYLLRLGLIRRGTAAANGMSETDAAKREKMLAAAKKKLNNLHMFVSPTRLVIHNLPLGLSDKKLRSICFLAAGNPDGKIIECRIWRDKERLDRKGMGRSKGFAFVEFSTHIDALNCLKNLNNNPETFSNEKRPIVEFSIENINAVRIKENRINRNQDTSINAEKVKNEVDVQKTIKQLSSGGQKPLPSHLGSKIRKRNVVNKQQKKNVLTASDSAEQKKRKRRLISVNDKKEKSKRLKLNKSKMMTKYLALS</sequence>
<feature type="region of interest" description="Disordered" evidence="6">
    <location>
        <begin position="174"/>
        <end position="210"/>
    </location>
</feature>
<dbReference type="InterPro" id="IPR012677">
    <property type="entry name" value="Nucleotide-bd_a/b_plait_sf"/>
</dbReference>
<dbReference type="Pfam" id="PF00076">
    <property type="entry name" value="RRM_1"/>
    <property type="match status" value="3"/>
</dbReference>
<keyword evidence="4" id="KW-0539">Nucleus</keyword>
<keyword evidence="2" id="KW-0677">Repeat</keyword>
<evidence type="ECO:0000256" key="4">
    <source>
        <dbReference type="ARBA" id="ARBA00023242"/>
    </source>
</evidence>
<proteinExistence type="predicted"/>
<dbReference type="InterPro" id="IPR000504">
    <property type="entry name" value="RRM_dom"/>
</dbReference>
<feature type="compositionally biased region" description="Acidic residues" evidence="6">
    <location>
        <begin position="184"/>
        <end position="198"/>
    </location>
</feature>
<dbReference type="Gene3D" id="3.30.70.330">
    <property type="match status" value="3"/>
</dbReference>
<evidence type="ECO:0000256" key="1">
    <source>
        <dbReference type="ARBA" id="ARBA00004123"/>
    </source>
</evidence>
<evidence type="ECO:0000256" key="5">
    <source>
        <dbReference type="PROSITE-ProRule" id="PRU00176"/>
    </source>
</evidence>
<dbReference type="STRING" id="451379.A0A0N5ATW9"/>
<feature type="domain" description="RRM" evidence="7">
    <location>
        <begin position="369"/>
        <end position="461"/>
    </location>
</feature>